<evidence type="ECO:0000256" key="2">
    <source>
        <dbReference type="ARBA" id="ARBA00022771"/>
    </source>
</evidence>
<dbReference type="EMBL" id="VDMD01000090">
    <property type="protein sequence ID" value="TRM55861.1"/>
    <property type="molecule type" value="Genomic_DNA"/>
</dbReference>
<accession>A0A550BTL0</accession>
<dbReference type="PROSITE" id="PS50865">
    <property type="entry name" value="ZF_MYND_2"/>
    <property type="match status" value="1"/>
</dbReference>
<dbReference type="Proteomes" id="UP000320762">
    <property type="component" value="Unassembled WGS sequence"/>
</dbReference>
<evidence type="ECO:0000313" key="7">
    <source>
        <dbReference type="Proteomes" id="UP000320762"/>
    </source>
</evidence>
<evidence type="ECO:0000313" key="6">
    <source>
        <dbReference type="EMBL" id="TRM55861.1"/>
    </source>
</evidence>
<evidence type="ECO:0000256" key="3">
    <source>
        <dbReference type="ARBA" id="ARBA00022833"/>
    </source>
</evidence>
<keyword evidence="1" id="KW-0479">Metal-binding</keyword>
<keyword evidence="2 4" id="KW-0863">Zinc-finger</keyword>
<dbReference type="SUPFAM" id="SSF144232">
    <property type="entry name" value="HIT/MYND zinc finger-like"/>
    <property type="match status" value="1"/>
</dbReference>
<evidence type="ECO:0000259" key="5">
    <source>
        <dbReference type="PROSITE" id="PS50865"/>
    </source>
</evidence>
<keyword evidence="7" id="KW-1185">Reference proteome</keyword>
<reference evidence="6 7" key="1">
    <citation type="journal article" date="2019" name="New Phytol.">
        <title>Comparative genomics reveals unique wood-decay strategies and fruiting body development in the Schizophyllaceae.</title>
        <authorList>
            <person name="Almasi E."/>
            <person name="Sahu N."/>
            <person name="Krizsan K."/>
            <person name="Balint B."/>
            <person name="Kovacs G.M."/>
            <person name="Kiss B."/>
            <person name="Cseklye J."/>
            <person name="Drula E."/>
            <person name="Henrissat B."/>
            <person name="Nagy I."/>
            <person name="Chovatia M."/>
            <person name="Adam C."/>
            <person name="LaButti K."/>
            <person name="Lipzen A."/>
            <person name="Riley R."/>
            <person name="Grigoriev I.V."/>
            <person name="Nagy L.G."/>
        </authorList>
    </citation>
    <scope>NUCLEOTIDE SEQUENCE [LARGE SCALE GENOMIC DNA]</scope>
    <source>
        <strain evidence="6 7">NL-1724</strain>
    </source>
</reference>
<comment type="caution">
    <text evidence="6">The sequence shown here is derived from an EMBL/GenBank/DDBJ whole genome shotgun (WGS) entry which is preliminary data.</text>
</comment>
<dbReference type="AlphaFoldDB" id="A0A550BTL0"/>
<dbReference type="InterPro" id="IPR002893">
    <property type="entry name" value="Znf_MYND"/>
</dbReference>
<organism evidence="6 7">
    <name type="scientific">Schizophyllum amplum</name>
    <dbReference type="NCBI Taxonomy" id="97359"/>
    <lineage>
        <taxon>Eukaryota</taxon>
        <taxon>Fungi</taxon>
        <taxon>Dikarya</taxon>
        <taxon>Basidiomycota</taxon>
        <taxon>Agaricomycotina</taxon>
        <taxon>Agaricomycetes</taxon>
        <taxon>Agaricomycetidae</taxon>
        <taxon>Agaricales</taxon>
        <taxon>Schizophyllaceae</taxon>
        <taxon>Schizophyllum</taxon>
    </lineage>
</organism>
<dbReference type="GO" id="GO:0008270">
    <property type="term" value="F:zinc ion binding"/>
    <property type="evidence" value="ECO:0007669"/>
    <property type="project" value="UniProtKB-KW"/>
</dbReference>
<name>A0A550BTL0_9AGAR</name>
<evidence type="ECO:0000256" key="1">
    <source>
        <dbReference type="ARBA" id="ARBA00022723"/>
    </source>
</evidence>
<dbReference type="Gene3D" id="6.10.140.2220">
    <property type="match status" value="1"/>
</dbReference>
<protein>
    <recommendedName>
        <fullName evidence="5">MYND-type domain-containing protein</fullName>
    </recommendedName>
</protein>
<keyword evidence="3" id="KW-0862">Zinc</keyword>
<gene>
    <name evidence="6" type="ORF">BD626DRAFT_636279</name>
</gene>
<feature type="domain" description="MYND-type" evidence="5">
    <location>
        <begin position="409"/>
        <end position="451"/>
    </location>
</feature>
<dbReference type="Pfam" id="PF01753">
    <property type="entry name" value="zf-MYND"/>
    <property type="match status" value="1"/>
</dbReference>
<evidence type="ECO:0000256" key="4">
    <source>
        <dbReference type="PROSITE-ProRule" id="PRU00134"/>
    </source>
</evidence>
<sequence>MSRPPEDTIASLIALTQDFDDDSSPDDLESATVLRIRSLLRQRQFHFADLECDPFIMDSTHWSLRTHVVLNAVRSLEAIANILCIQHPQLTPLIEPHVRKLWPHIVSWIDYLHPKHHLGTERMPHAPVPLLTRLFRGLLTLKPAMFDTFAQTPHIYRLLFDLWLHIDVYCDDEFPYALKRIKLLFVTIKPALLGRGAPAKVAARQPVLSPDADPVAREMAFAITGHSPRRFYRRLLHLVDRLARATDPHSRTCSNANSTVSSAAMNQLSLMAILSNLLLPAAWQGRDVVRTLVSMVRFLLDRPGDALEAAESASTVLLGMWQAADDRRSLVWALQDGLLDMVLELNAMRPTYVTGKMIGWISQQAMYVNVLRALSPGGEPIPFGNEEVDTTMQERVAILQSSFSKVCGYIKCPRKHAEGRAGGLRRCSCLTTCYCSAECQRKAWPTHRARCKSIRAAMDESVLAFFSPAELSPIDARFQSICARSYIRKHASELLEQIASSADGQACDYYLSIDLVELPPRHVWRRLTKSDREEVRLLVTMFVPALGHNAQKDPYQVQVYLGPLRLMLDGYVPVADGWEGPSGEWRADKRLNLRKR</sequence>
<proteinExistence type="predicted"/>
<dbReference type="OrthoDB" id="432970at2759"/>